<evidence type="ECO:0000259" key="1">
    <source>
        <dbReference type="Pfam" id="PF00501"/>
    </source>
</evidence>
<feature type="domain" description="AMP-dependent synthetase/ligase" evidence="1">
    <location>
        <begin position="6"/>
        <end position="120"/>
    </location>
</feature>
<accession>A0A6B2L4T2</accession>
<name>A0A6B2L4T2_9EUKA</name>
<sequence length="412" mass="46079">MVDVATNEVWTYGKVKEVINDMAIQYYIRGWEPFSPIAVSITPNHRIYPVTVLAAARVGMPTVLIDTALKAREMARQMKLTNVNNIITHNSIVQYVRDATSTLRNIKEILVLDKEDETKDKKDVRWSMEMKYNLLFGKPPGWGAIPDWAITPGLNMLLLCDHIVEEEEPTLKASVLVQRAMSHTILALRTMESKLSPSDVFISTLPPHNILSFTNIIFPWFIGGKSVLLDTYSLEKFIDLVEKQKITFAFMGSSQITELLQSNTTPEQLASIHTIVVPDPISLETINQLEQKFKNIQLKQCYGIPRLSPPLIYSPPSNTKKGSAGVLMPGIEAMVVDPATGNELDVDCEGDLYVRGPQLMSHTVSVLLKPDAPKPKPSGELDSSSFIKTGDRAKVDKDGYWWISPKEKTAEK</sequence>
<reference evidence="2" key="1">
    <citation type="journal article" date="2020" name="J. Eukaryot. Microbiol.">
        <title>De novo Sequencing, Assembly and Annotation of the Transcriptome for the Free-Living Testate Amoeba Arcella intermedia.</title>
        <authorList>
            <person name="Ribeiro G.M."/>
            <person name="Porfirio-Sousa A.L."/>
            <person name="Maurer-Alcala X.X."/>
            <person name="Katz L.A."/>
            <person name="Lahr D.J.G."/>
        </authorList>
    </citation>
    <scope>NUCLEOTIDE SEQUENCE</scope>
</reference>
<proteinExistence type="predicted"/>
<dbReference type="GO" id="GO:0004467">
    <property type="term" value="F:long-chain fatty acid-CoA ligase activity"/>
    <property type="evidence" value="ECO:0007669"/>
    <property type="project" value="TreeGrafter"/>
</dbReference>
<dbReference type="SUPFAM" id="SSF56801">
    <property type="entry name" value="Acetyl-CoA synthetase-like"/>
    <property type="match status" value="1"/>
</dbReference>
<dbReference type="Gene3D" id="3.40.50.12780">
    <property type="entry name" value="N-terminal domain of ligase-like"/>
    <property type="match status" value="1"/>
</dbReference>
<protein>
    <recommendedName>
        <fullName evidence="1">AMP-dependent synthetase/ligase domain-containing protein</fullName>
    </recommendedName>
</protein>
<dbReference type="PANTHER" id="PTHR24096:SF391">
    <property type="entry name" value="LONG-CHAIN-FATTY-ACID--COA LIGASE HEIMDALL-RELATED"/>
    <property type="match status" value="1"/>
</dbReference>
<dbReference type="InterPro" id="IPR000873">
    <property type="entry name" value="AMP-dep_synth/lig_dom"/>
</dbReference>
<dbReference type="InterPro" id="IPR042099">
    <property type="entry name" value="ANL_N_sf"/>
</dbReference>
<organism evidence="2">
    <name type="scientific">Arcella intermedia</name>
    <dbReference type="NCBI Taxonomy" id="1963864"/>
    <lineage>
        <taxon>Eukaryota</taxon>
        <taxon>Amoebozoa</taxon>
        <taxon>Tubulinea</taxon>
        <taxon>Elardia</taxon>
        <taxon>Arcellinida</taxon>
        <taxon>Sphaerothecina</taxon>
        <taxon>Arcellidae</taxon>
        <taxon>Arcella</taxon>
    </lineage>
</organism>
<dbReference type="AlphaFoldDB" id="A0A6B2L4T2"/>
<dbReference type="PANTHER" id="PTHR24096">
    <property type="entry name" value="LONG-CHAIN-FATTY-ACID--COA LIGASE"/>
    <property type="match status" value="1"/>
</dbReference>
<dbReference type="GO" id="GO:0005737">
    <property type="term" value="C:cytoplasm"/>
    <property type="evidence" value="ECO:0007669"/>
    <property type="project" value="TreeGrafter"/>
</dbReference>
<evidence type="ECO:0000313" key="2">
    <source>
        <dbReference type="EMBL" id="NDV31887.1"/>
    </source>
</evidence>
<dbReference type="GO" id="GO:0042759">
    <property type="term" value="P:long-chain fatty acid biosynthetic process"/>
    <property type="evidence" value="ECO:0007669"/>
    <property type="project" value="TreeGrafter"/>
</dbReference>
<dbReference type="Pfam" id="PF00501">
    <property type="entry name" value="AMP-binding"/>
    <property type="match status" value="2"/>
</dbReference>
<dbReference type="EMBL" id="GIBP01002918">
    <property type="protein sequence ID" value="NDV31887.1"/>
    <property type="molecule type" value="Transcribed_RNA"/>
</dbReference>
<feature type="domain" description="AMP-dependent synthetase/ligase" evidence="1">
    <location>
        <begin position="172"/>
        <end position="361"/>
    </location>
</feature>